<dbReference type="AlphaFoldDB" id="A0A0M8MSV0"/>
<dbReference type="InterPro" id="IPR006439">
    <property type="entry name" value="HAD-SF_hydro_IA"/>
</dbReference>
<evidence type="ECO:0000313" key="1">
    <source>
        <dbReference type="EMBL" id="KOS12941.1"/>
    </source>
</evidence>
<dbReference type="Gene3D" id="1.10.150.240">
    <property type="entry name" value="Putative phosphatase, domain 2"/>
    <property type="match status" value="1"/>
</dbReference>
<dbReference type="GO" id="GO:0050308">
    <property type="term" value="F:sugar-phosphatase activity"/>
    <property type="evidence" value="ECO:0007669"/>
    <property type="project" value="TreeGrafter"/>
</dbReference>
<dbReference type="Gene3D" id="3.40.50.1000">
    <property type="entry name" value="HAD superfamily/HAD-like"/>
    <property type="match status" value="1"/>
</dbReference>
<proteinExistence type="predicted"/>
<dbReference type="InterPro" id="IPR051806">
    <property type="entry name" value="HAD-like_SPP"/>
</dbReference>
<dbReference type="PANTHER" id="PTHR43481">
    <property type="entry name" value="FRUCTOSE-1-PHOSPHATE PHOSPHATASE"/>
    <property type="match status" value="1"/>
</dbReference>
<dbReference type="EMBL" id="LGAV01000008">
    <property type="protein sequence ID" value="KOS12941.1"/>
    <property type="molecule type" value="Genomic_DNA"/>
</dbReference>
<dbReference type="InterPro" id="IPR023214">
    <property type="entry name" value="HAD_sf"/>
</dbReference>
<dbReference type="SUPFAM" id="SSF56784">
    <property type="entry name" value="HAD-like"/>
    <property type="match status" value="1"/>
</dbReference>
<name>A0A0M8MSV0_9BASI</name>
<dbReference type="InterPro" id="IPR023198">
    <property type="entry name" value="PGP-like_dom2"/>
</dbReference>
<dbReference type="NCBIfam" id="TIGR01509">
    <property type="entry name" value="HAD-SF-IA-v3"/>
    <property type="match status" value="1"/>
</dbReference>
<dbReference type="SFLD" id="SFLDG01129">
    <property type="entry name" value="C1.5:_HAD__Beta-PGM__Phosphata"/>
    <property type="match status" value="1"/>
</dbReference>
<dbReference type="STRING" id="77020.A0A0M8MSV0"/>
<gene>
    <name evidence="1" type="ORF">Malapachy_0605</name>
</gene>
<organism evidence="1 2">
    <name type="scientific">Malassezia pachydermatis</name>
    <dbReference type="NCBI Taxonomy" id="77020"/>
    <lineage>
        <taxon>Eukaryota</taxon>
        <taxon>Fungi</taxon>
        <taxon>Dikarya</taxon>
        <taxon>Basidiomycota</taxon>
        <taxon>Ustilaginomycotina</taxon>
        <taxon>Malasseziomycetes</taxon>
        <taxon>Malasseziales</taxon>
        <taxon>Malasseziaceae</taxon>
        <taxon>Malassezia</taxon>
    </lineage>
</organism>
<dbReference type="OrthoDB" id="40579at2759"/>
<dbReference type="GeneID" id="28726996"/>
<dbReference type="SFLD" id="SFLDS00003">
    <property type="entry name" value="Haloacid_Dehalogenase"/>
    <property type="match status" value="1"/>
</dbReference>
<evidence type="ECO:0000313" key="2">
    <source>
        <dbReference type="Proteomes" id="UP000037751"/>
    </source>
</evidence>
<dbReference type="InterPro" id="IPR036412">
    <property type="entry name" value="HAD-like_sf"/>
</dbReference>
<dbReference type="Pfam" id="PF00702">
    <property type="entry name" value="Hydrolase"/>
    <property type="match status" value="1"/>
</dbReference>
<keyword evidence="2" id="KW-1185">Reference proteome</keyword>
<comment type="caution">
    <text evidence="1">The sequence shown here is derived from an EMBL/GenBank/DDBJ whole genome shotgun (WGS) entry which is preliminary data.</text>
</comment>
<dbReference type="Proteomes" id="UP000037751">
    <property type="component" value="Unassembled WGS sequence"/>
</dbReference>
<dbReference type="VEuPathDB" id="FungiDB:Malapachy_0605"/>
<reference evidence="1 2" key="1">
    <citation type="submission" date="2015-07" db="EMBL/GenBank/DDBJ databases">
        <title>Draft Genome Sequence of Malassezia furfur CBS1878 and Malassezia pachydermatis CBS1879.</title>
        <authorList>
            <person name="Triana S."/>
            <person name="Ohm R."/>
            <person name="Gonzalez A."/>
            <person name="DeCock H."/>
            <person name="Restrepo S."/>
            <person name="Celis A."/>
        </authorList>
    </citation>
    <scope>NUCLEOTIDE SEQUENCE [LARGE SCALE GENOMIC DNA]</scope>
    <source>
        <strain evidence="1 2">CBS 1879</strain>
    </source>
</reference>
<protein>
    <submittedName>
        <fullName evidence="1">Hor2-dl-glycerol phosphatase</fullName>
    </submittedName>
</protein>
<sequence>MPVYEVEVDTLLFDMDGTLISSTAALSAVWVEFAQQYGMDLDDLLHNSHGKRTVENLQERLPHLSPEEAQSEAVRFEDRITVISDENRKKATSEPTAANPQGTIVGLPGVKELLSQINEGSKAQPGRRPGWAIVTSATGDYARKAFLSTKSSDAPEVFVSADDVTAGKPDPQPYKKGADLSKVDITKCIVVEDAPAGVLSGKRAGARVLGLKTTHDAKRLWLQGADFVVDDLSKVSARWEGDKIILTIDSEERPSLE</sequence>
<dbReference type="PANTHER" id="PTHR43481:SF4">
    <property type="entry name" value="GLYCEROL-1-PHOSPHATE PHOSPHOHYDROLASE 1-RELATED"/>
    <property type="match status" value="1"/>
</dbReference>
<dbReference type="RefSeq" id="XP_017990573.1">
    <property type="nucleotide sequence ID" value="XM_018135121.1"/>
</dbReference>
<accession>A0A0M8MSV0</accession>